<feature type="domain" description="HTH tetR-type" evidence="3">
    <location>
        <begin position="19"/>
        <end position="79"/>
    </location>
</feature>
<dbReference type="InterPro" id="IPR050624">
    <property type="entry name" value="HTH-type_Tx_Regulator"/>
</dbReference>
<dbReference type="PANTHER" id="PTHR43479">
    <property type="entry name" value="ACREF/ENVCD OPERON REPRESSOR-RELATED"/>
    <property type="match status" value="1"/>
</dbReference>
<evidence type="ECO:0000313" key="4">
    <source>
        <dbReference type="EMBL" id="GLW67152.1"/>
    </source>
</evidence>
<reference evidence="4" key="1">
    <citation type="submission" date="2023-02" db="EMBL/GenBank/DDBJ databases">
        <title>Actinomadura rubrobrunea NBRC 14622.</title>
        <authorList>
            <person name="Ichikawa N."/>
            <person name="Sato H."/>
            <person name="Tonouchi N."/>
        </authorList>
    </citation>
    <scope>NUCLEOTIDE SEQUENCE</scope>
    <source>
        <strain evidence="4">NBRC 14622</strain>
    </source>
</reference>
<dbReference type="InterPro" id="IPR001647">
    <property type="entry name" value="HTH_TetR"/>
</dbReference>
<dbReference type="GO" id="GO:0003677">
    <property type="term" value="F:DNA binding"/>
    <property type="evidence" value="ECO:0007669"/>
    <property type="project" value="UniProtKB-UniRule"/>
</dbReference>
<evidence type="ECO:0000313" key="5">
    <source>
        <dbReference type="Proteomes" id="UP001165124"/>
    </source>
</evidence>
<name>A0A9W6Q2R1_9ACTN</name>
<dbReference type="PROSITE" id="PS50977">
    <property type="entry name" value="HTH_TETR_2"/>
    <property type="match status" value="1"/>
</dbReference>
<proteinExistence type="predicted"/>
<gene>
    <name evidence="4" type="ORF">Arub01_53950</name>
</gene>
<evidence type="ECO:0000256" key="1">
    <source>
        <dbReference type="ARBA" id="ARBA00023125"/>
    </source>
</evidence>
<accession>A0A9W6Q2R1</accession>
<dbReference type="AlphaFoldDB" id="A0A9W6Q2R1"/>
<organism evidence="4 5">
    <name type="scientific">Actinomadura rubrobrunea</name>
    <dbReference type="NCBI Taxonomy" id="115335"/>
    <lineage>
        <taxon>Bacteria</taxon>
        <taxon>Bacillati</taxon>
        <taxon>Actinomycetota</taxon>
        <taxon>Actinomycetes</taxon>
        <taxon>Streptosporangiales</taxon>
        <taxon>Thermomonosporaceae</taxon>
        <taxon>Actinomadura</taxon>
    </lineage>
</organism>
<evidence type="ECO:0000259" key="3">
    <source>
        <dbReference type="PROSITE" id="PS50977"/>
    </source>
</evidence>
<dbReference type="Proteomes" id="UP001165124">
    <property type="component" value="Unassembled WGS sequence"/>
</dbReference>
<evidence type="ECO:0000256" key="2">
    <source>
        <dbReference type="PROSITE-ProRule" id="PRU00335"/>
    </source>
</evidence>
<dbReference type="RefSeq" id="WP_217998518.1">
    <property type="nucleotide sequence ID" value="NZ_BSRZ01000020.1"/>
</dbReference>
<protein>
    <submittedName>
        <fullName evidence="4">TetR family transcriptional regulator</fullName>
    </submittedName>
</protein>
<keyword evidence="1 2" id="KW-0238">DNA-binding</keyword>
<sequence>MGGSEMRVYGGVTGADRMAERRAQLIEAGLDLLGGTEGDQLTVRRVCRKAGLTPRYFYESFADRDELVSAVYDHVVQTIAAGALAAVEAAGPRAEAKIRAGLTSIVRAVAEDRRHGRVLFSVTLTDPLLARRRLESSRFFARLLIGQARQSYGVPDSPQLELVAQFVVGGLAQTLTAWLAGTLSLSEAEIVAECVEIFTALADRKAPAASG</sequence>
<keyword evidence="5" id="KW-1185">Reference proteome</keyword>
<dbReference type="PANTHER" id="PTHR43479:SF11">
    <property type="entry name" value="ACREF_ENVCD OPERON REPRESSOR-RELATED"/>
    <property type="match status" value="1"/>
</dbReference>
<dbReference type="EMBL" id="BSRZ01000020">
    <property type="protein sequence ID" value="GLW67152.1"/>
    <property type="molecule type" value="Genomic_DNA"/>
</dbReference>
<comment type="caution">
    <text evidence="4">The sequence shown here is derived from an EMBL/GenBank/DDBJ whole genome shotgun (WGS) entry which is preliminary data.</text>
</comment>
<feature type="DNA-binding region" description="H-T-H motif" evidence="2">
    <location>
        <begin position="42"/>
        <end position="61"/>
    </location>
</feature>